<evidence type="ECO:0000313" key="1">
    <source>
        <dbReference type="EMBL" id="MVA59442.1"/>
    </source>
</evidence>
<protein>
    <submittedName>
        <fullName evidence="1">Uncharacterized protein</fullName>
    </submittedName>
</protein>
<reference evidence="1 2" key="1">
    <citation type="submission" date="2019-12" db="EMBL/GenBank/DDBJ databases">
        <title>Whole-genome sequencing of Allorhizobium vitis.</title>
        <authorList>
            <person name="Gan H.M."/>
            <person name="Szegedi E."/>
            <person name="Burr T."/>
            <person name="Savka M.A."/>
        </authorList>
    </citation>
    <scope>NUCLEOTIDE SEQUENCE [LARGE SCALE GENOMIC DNA]</scope>
    <source>
        <strain evidence="1 2">CG415</strain>
    </source>
</reference>
<sequence length="200" mass="22411">MGGLLPFRLCCHSWLSVSQLAVIDIHQISNTEMPWNFSLGSLSHSPVDEHLVRNAFRSLSFNAISVEWRLTKSSWSSIVHNETFGHRAFLTRYASPRTAGEPIPGQYSHDFGMWVVASPDGNVPLIDIKSDLIEITTKTKVEQESDDTPAPFLEIQTKTETHVEGDDQVQHNATHLLEITTKTDAQMESDDTSPRVHGFL</sequence>
<dbReference type="RefSeq" id="WP_156593208.1">
    <property type="nucleotide sequence ID" value="NZ_WPHU01000020.1"/>
</dbReference>
<accession>A0A7K1RNL1</accession>
<comment type="caution">
    <text evidence="1">The sequence shown here is derived from an EMBL/GenBank/DDBJ whole genome shotgun (WGS) entry which is preliminary data.</text>
</comment>
<evidence type="ECO:0000313" key="2">
    <source>
        <dbReference type="Proteomes" id="UP000440716"/>
    </source>
</evidence>
<proteinExistence type="predicted"/>
<gene>
    <name evidence="1" type="ORF">GOZ88_25470</name>
</gene>
<organism evidence="1 2">
    <name type="scientific">Agrobacterium vitis</name>
    <name type="common">Rhizobium vitis</name>
    <dbReference type="NCBI Taxonomy" id="373"/>
    <lineage>
        <taxon>Bacteria</taxon>
        <taxon>Pseudomonadati</taxon>
        <taxon>Pseudomonadota</taxon>
        <taxon>Alphaproteobacteria</taxon>
        <taxon>Hyphomicrobiales</taxon>
        <taxon>Rhizobiaceae</taxon>
        <taxon>Rhizobium/Agrobacterium group</taxon>
        <taxon>Agrobacterium</taxon>
    </lineage>
</organism>
<name>A0A7K1RNL1_AGRVI</name>
<dbReference type="AlphaFoldDB" id="A0A7K1RNL1"/>
<dbReference type="Proteomes" id="UP000440716">
    <property type="component" value="Unassembled WGS sequence"/>
</dbReference>
<dbReference type="EMBL" id="WPHU01000020">
    <property type="protein sequence ID" value="MVA59442.1"/>
    <property type="molecule type" value="Genomic_DNA"/>
</dbReference>